<accession>A0A1I3PT39</accession>
<sequence length="148" mass="17086">MVDYKDPVISFRVKGTLLAQAELKQLQRVLCMTCFDPETAPAEPTEFTLLDFGDRFWLVTDGSADRWIFRDWARDLGERGAVFEGHAGALPFSWRRRFLLFARHLYFPKACVVPAQPTPFLALSGPYDPRDKGERNRREDEERFGRGS</sequence>
<evidence type="ECO:0000313" key="3">
    <source>
        <dbReference type="Proteomes" id="UP000199548"/>
    </source>
</evidence>
<dbReference type="AlphaFoldDB" id="A0A1I3PT39"/>
<evidence type="ECO:0000313" key="2">
    <source>
        <dbReference type="EMBL" id="SFJ24723.1"/>
    </source>
</evidence>
<feature type="region of interest" description="Disordered" evidence="1">
    <location>
        <begin position="124"/>
        <end position="148"/>
    </location>
</feature>
<gene>
    <name evidence="2" type="ORF">SAMN05192543_10667</name>
</gene>
<keyword evidence="3" id="KW-1185">Reference proteome</keyword>
<reference evidence="2 3" key="1">
    <citation type="submission" date="2016-10" db="EMBL/GenBank/DDBJ databases">
        <authorList>
            <person name="de Groot N.N."/>
        </authorList>
    </citation>
    <scope>NUCLEOTIDE SEQUENCE [LARGE SCALE GENOMIC DNA]</scope>
    <source>
        <strain evidence="2 3">LMG 23650</strain>
    </source>
</reference>
<proteinExistence type="predicted"/>
<name>A0A1I3PT39_9BURK</name>
<protein>
    <submittedName>
        <fullName evidence="2">Uncharacterized protein</fullName>
    </submittedName>
</protein>
<dbReference type="STRING" id="420953.SAMN05192543_10667"/>
<dbReference type="EMBL" id="FOQU01000006">
    <property type="protein sequence ID" value="SFJ24723.1"/>
    <property type="molecule type" value="Genomic_DNA"/>
</dbReference>
<organism evidence="2 3">
    <name type="scientific">Paraburkholderia megapolitana</name>
    <dbReference type="NCBI Taxonomy" id="420953"/>
    <lineage>
        <taxon>Bacteria</taxon>
        <taxon>Pseudomonadati</taxon>
        <taxon>Pseudomonadota</taxon>
        <taxon>Betaproteobacteria</taxon>
        <taxon>Burkholderiales</taxon>
        <taxon>Burkholderiaceae</taxon>
        <taxon>Paraburkholderia</taxon>
    </lineage>
</organism>
<feature type="compositionally biased region" description="Basic and acidic residues" evidence="1">
    <location>
        <begin position="128"/>
        <end position="148"/>
    </location>
</feature>
<dbReference type="Proteomes" id="UP000199548">
    <property type="component" value="Unassembled WGS sequence"/>
</dbReference>
<evidence type="ECO:0000256" key="1">
    <source>
        <dbReference type="SAM" id="MobiDB-lite"/>
    </source>
</evidence>